<feature type="transmembrane region" description="Helical" evidence="10">
    <location>
        <begin position="12"/>
        <end position="32"/>
    </location>
</feature>
<dbReference type="AlphaFoldDB" id="A0A2P2SVV9"/>
<reference evidence="13 14" key="1">
    <citation type="submission" date="2016-03" db="EMBL/GenBank/DDBJ databases">
        <title>Comparative genomics of Pseudogymnoascus destructans, the fungus causing white-nose syndrome of bats.</title>
        <authorList>
            <person name="Palmer J.M."/>
            <person name="Drees K.P."/>
            <person name="Foster J.T."/>
            <person name="Lindner D.L."/>
        </authorList>
    </citation>
    <scope>NUCLEOTIDE SEQUENCE [LARGE SCALE GENOMIC DNA]</scope>
    <source>
        <strain evidence="13 14">UAMH 10579</strain>
    </source>
</reference>
<dbReference type="Pfam" id="PF22691">
    <property type="entry name" value="Thiolase_C_1"/>
    <property type="match status" value="1"/>
</dbReference>
<evidence type="ECO:0000256" key="9">
    <source>
        <dbReference type="ARBA" id="ARBA00032316"/>
    </source>
</evidence>
<keyword evidence="10" id="KW-0472">Membrane</keyword>
<dbReference type="InterPro" id="IPR020613">
    <property type="entry name" value="Thiolase_CS"/>
</dbReference>
<dbReference type="Proteomes" id="UP000091956">
    <property type="component" value="Unassembled WGS sequence"/>
</dbReference>
<comment type="subcellular location">
    <subcellularLocation>
        <location evidence="1">Peroxisome</location>
    </subcellularLocation>
</comment>
<organism evidence="13 14">
    <name type="scientific">Pseudogymnoascus verrucosus</name>
    <dbReference type="NCBI Taxonomy" id="342668"/>
    <lineage>
        <taxon>Eukaryota</taxon>
        <taxon>Fungi</taxon>
        <taxon>Dikarya</taxon>
        <taxon>Ascomycota</taxon>
        <taxon>Pezizomycotina</taxon>
        <taxon>Leotiomycetes</taxon>
        <taxon>Thelebolales</taxon>
        <taxon>Thelebolaceae</taxon>
        <taxon>Pseudogymnoascus</taxon>
    </lineage>
</organism>
<dbReference type="PANTHER" id="PTHR42870">
    <property type="entry name" value="ACETYL-COA C-ACETYLTRANSFERASE"/>
    <property type="match status" value="1"/>
</dbReference>
<dbReference type="InterPro" id="IPR020616">
    <property type="entry name" value="Thiolase_N"/>
</dbReference>
<evidence type="ECO:0000256" key="6">
    <source>
        <dbReference type="ARBA" id="ARBA00023055"/>
    </source>
</evidence>
<dbReference type="SUPFAM" id="SSF53901">
    <property type="entry name" value="Thiolase-like"/>
    <property type="match status" value="2"/>
</dbReference>
<gene>
    <name evidence="13" type="ORF">VE01_00632</name>
</gene>
<reference evidence="14" key="2">
    <citation type="journal article" date="2018" name="Nat. Commun.">
        <title>Extreme sensitivity to ultraviolet light in the fungal pathogen causing white-nose syndrome of bats.</title>
        <authorList>
            <person name="Palmer J.M."/>
            <person name="Drees K.P."/>
            <person name="Foster J.T."/>
            <person name="Lindner D.L."/>
        </authorList>
    </citation>
    <scope>NUCLEOTIDE SEQUENCE [LARGE SCALE GENOMIC DNA]</scope>
    <source>
        <strain evidence="14">UAMH 10579</strain>
    </source>
</reference>
<dbReference type="NCBIfam" id="NF006102">
    <property type="entry name" value="PRK08256.1"/>
    <property type="match status" value="1"/>
</dbReference>
<evidence type="ECO:0000256" key="4">
    <source>
        <dbReference type="ARBA" id="ARBA00022679"/>
    </source>
</evidence>
<keyword evidence="5" id="KW-0630">Potassium</keyword>
<name>A0A2P2SVV9_9PEZI</name>
<dbReference type="EMBL" id="KV460207">
    <property type="protein sequence ID" value="OBU00979.2"/>
    <property type="molecule type" value="Genomic_DNA"/>
</dbReference>
<keyword evidence="10" id="KW-0812">Transmembrane</keyword>
<dbReference type="EC" id="2.3.1.176" evidence="2"/>
<evidence type="ECO:0000256" key="5">
    <source>
        <dbReference type="ARBA" id="ARBA00022958"/>
    </source>
</evidence>
<dbReference type="FunFam" id="3.40.47.10:FF:000016">
    <property type="entry name" value="Non-specific lipid-transfer protein"/>
    <property type="match status" value="1"/>
</dbReference>
<dbReference type="STRING" id="342668.A0A2P2SVV9"/>
<evidence type="ECO:0000256" key="8">
    <source>
        <dbReference type="ARBA" id="ARBA00023140"/>
    </source>
</evidence>
<keyword evidence="7" id="KW-0446">Lipid-binding</keyword>
<feature type="domain" description="Thiolase C-terminal" evidence="12">
    <location>
        <begin position="292"/>
        <end position="420"/>
    </location>
</feature>
<evidence type="ECO:0000313" key="14">
    <source>
        <dbReference type="Proteomes" id="UP000091956"/>
    </source>
</evidence>
<keyword evidence="4" id="KW-0808">Transferase</keyword>
<evidence type="ECO:0000256" key="1">
    <source>
        <dbReference type="ARBA" id="ARBA00004275"/>
    </source>
</evidence>
<evidence type="ECO:0000256" key="2">
    <source>
        <dbReference type="ARBA" id="ARBA00012352"/>
    </source>
</evidence>
<evidence type="ECO:0000256" key="10">
    <source>
        <dbReference type="SAM" id="Phobius"/>
    </source>
</evidence>
<dbReference type="Gene3D" id="3.40.47.10">
    <property type="match status" value="1"/>
</dbReference>
<keyword evidence="14" id="KW-1185">Reference proteome</keyword>
<dbReference type="GeneID" id="28834018"/>
<dbReference type="GO" id="GO:0016747">
    <property type="term" value="F:acyltransferase activity, transferring groups other than amino-acyl groups"/>
    <property type="evidence" value="ECO:0007669"/>
    <property type="project" value="InterPro"/>
</dbReference>
<dbReference type="PROSITE" id="PS00098">
    <property type="entry name" value="THIOLASE_1"/>
    <property type="match status" value="1"/>
</dbReference>
<evidence type="ECO:0000256" key="7">
    <source>
        <dbReference type="ARBA" id="ARBA00023121"/>
    </source>
</evidence>
<dbReference type="GO" id="GO:0005777">
    <property type="term" value="C:peroxisome"/>
    <property type="evidence" value="ECO:0007669"/>
    <property type="project" value="UniProtKB-SubCell"/>
</dbReference>
<dbReference type="InterPro" id="IPR016039">
    <property type="entry name" value="Thiolase-like"/>
</dbReference>
<dbReference type="RefSeq" id="XP_018134711.2">
    <property type="nucleotide sequence ID" value="XM_018270160.2"/>
</dbReference>
<proteinExistence type="predicted"/>
<protein>
    <recommendedName>
        <fullName evidence="2">propanoyl-CoA C-acyltransferase</fullName>
        <ecNumber evidence="2">2.3.1.176</ecNumber>
    </recommendedName>
    <alternativeName>
        <fullName evidence="9">Propanoyl-CoA C-acyltransferase</fullName>
    </alternativeName>
</protein>
<keyword evidence="3" id="KW-0813">Transport</keyword>
<evidence type="ECO:0000259" key="12">
    <source>
        <dbReference type="Pfam" id="PF22691"/>
    </source>
</evidence>
<feature type="domain" description="Thiolase N-terminal" evidence="11">
    <location>
        <begin position="35"/>
        <end position="258"/>
    </location>
</feature>
<keyword evidence="10" id="KW-1133">Transmembrane helix</keyword>
<dbReference type="PROSITE" id="PS00737">
    <property type="entry name" value="THIOLASE_2"/>
    <property type="match status" value="1"/>
</dbReference>
<dbReference type="CDD" id="cd00829">
    <property type="entry name" value="SCP-x_thiolase"/>
    <property type="match status" value="1"/>
</dbReference>
<dbReference type="PANTHER" id="PTHR42870:SF1">
    <property type="entry name" value="NON-SPECIFIC LIPID-TRANSFER PROTEIN-LIKE 2"/>
    <property type="match status" value="1"/>
</dbReference>
<accession>A0A2P2SVV9</accession>
<dbReference type="InterPro" id="IPR055140">
    <property type="entry name" value="Thiolase_C_2"/>
</dbReference>
<keyword evidence="6" id="KW-0445">Lipid transport</keyword>
<evidence type="ECO:0000259" key="11">
    <source>
        <dbReference type="Pfam" id="PF00108"/>
    </source>
</evidence>
<dbReference type="GO" id="GO:0008289">
    <property type="term" value="F:lipid binding"/>
    <property type="evidence" value="ECO:0007669"/>
    <property type="project" value="UniProtKB-KW"/>
</dbReference>
<dbReference type="Pfam" id="PF00108">
    <property type="entry name" value="Thiolase_N"/>
    <property type="match status" value="1"/>
</dbReference>
<dbReference type="InterPro" id="IPR020615">
    <property type="entry name" value="Thiolase_acyl_enz_int_AS"/>
</dbReference>
<keyword evidence="8" id="KW-0576">Peroxisome</keyword>
<sequence>MKVLPHQSHFRQLINLLLDNTCVATLIIMAALQKVYVVGVGLTKFVKPRGLVDYPDLGFEAGVKALLDAGINYDEVQQGIACYVYGDSTCGQRVFYRFGMTQIPIYNVNNNCSTGSSGIYLARQLISHNAADCILVVGFEKMFPGSLKTNFPDRTPPNDRTVAMMRATRGFSDTTPRAPQTFGNAGREYMEKYGATADDFAEIARINHAHSAKNPYSQFRDVYSLEQIKNSPMVHAPLTKLQCCPTSDGGAAAVIVSEKWLEAHPHLKSQAILIAGQHMATDSPALYSRSAIDLVGMEMTRTAARVAMSEAGITAADVKVCELHDCFSANEMITIDGLGLSAPGKAHELVRAGGITFGGQVVVNPSGGLISKGHPLGATGLAQCAELCWHLRGWATNRHVEGARYALQHNLGLGGAAVVTVYKRADGKLNGLVEDVAGVSKSKYNPAVEAREPTQEDVATVISRTKSSEWMVTEKKIQAQL</sequence>
<evidence type="ECO:0000256" key="3">
    <source>
        <dbReference type="ARBA" id="ARBA00022448"/>
    </source>
</evidence>
<evidence type="ECO:0000313" key="13">
    <source>
        <dbReference type="EMBL" id="OBU00979.2"/>
    </source>
</evidence>
<dbReference type="GO" id="GO:0006869">
    <property type="term" value="P:lipid transport"/>
    <property type="evidence" value="ECO:0007669"/>
    <property type="project" value="UniProtKB-KW"/>
</dbReference>